<evidence type="ECO:0000313" key="2">
    <source>
        <dbReference type="EMBL" id="OUS46596.1"/>
    </source>
</evidence>
<proteinExistence type="predicted"/>
<name>Q00YZ4_OSTTA</name>
<dbReference type="AlphaFoldDB" id="Q00YZ4"/>
<accession>Q00YZ4</accession>
<protein>
    <submittedName>
        <fullName evidence="1">Unnamed product</fullName>
    </submittedName>
</protein>
<dbReference type="FunCoup" id="Q00YZ4">
    <property type="interactions" value="81"/>
</dbReference>
<reference evidence="1" key="2">
    <citation type="journal article" date="2014" name="BMC Genomics">
        <title>An improved genome of the model marine alga Ostreococcus tauri unfolds by assessing Illumina de novo assemblies.</title>
        <authorList>
            <person name="Blanc-Mathieu R."/>
            <person name="Verhelst B."/>
            <person name="Derelle E."/>
            <person name="Rombauts S."/>
            <person name="Bouget F.Y."/>
            <person name="Carre I."/>
            <person name="Chateau A."/>
            <person name="Eyre-Walker A."/>
            <person name="Grimsley N."/>
            <person name="Moreau H."/>
            <person name="Piegu B."/>
            <person name="Rivals E."/>
            <person name="Schackwitz W."/>
            <person name="Van de Peer Y."/>
            <person name="Piganeau G."/>
        </authorList>
    </citation>
    <scope>NUCLEOTIDE SEQUENCE</scope>
    <source>
        <strain evidence="1">RCC4221</strain>
    </source>
</reference>
<reference evidence="1 3" key="1">
    <citation type="journal article" date="2006" name="Proc. Natl. Acad. Sci. U.S.A.">
        <title>Genome analysis of the smallest free-living eukaryote Ostreococcus tauri unveils many unique features.</title>
        <authorList>
            <person name="Derelle E."/>
            <person name="Ferraz C."/>
            <person name="Rombauts S."/>
            <person name="Rouze P."/>
            <person name="Worden A.Z."/>
            <person name="Robbens S."/>
            <person name="Partensky F."/>
            <person name="Degroeve S."/>
            <person name="Echeynie S."/>
            <person name="Cooke R."/>
            <person name="Saeys Y."/>
            <person name="Wuyts J."/>
            <person name="Jabbari K."/>
            <person name="Bowler C."/>
            <person name="Panaud O."/>
            <person name="Piegu B."/>
            <person name="Ball S.G."/>
            <person name="Ral J.-P."/>
            <person name="Bouget F.-Y."/>
            <person name="Piganeau G."/>
            <person name="De Baets B."/>
            <person name="Picard A."/>
            <person name="Delseny M."/>
            <person name="Demaille J."/>
            <person name="Van de Peer Y."/>
            <person name="Moreau H."/>
        </authorList>
    </citation>
    <scope>NUCLEOTIDE SEQUENCE [LARGE SCALE GENOMIC DNA]</scope>
    <source>
        <strain evidence="1 3">OTTH0595</strain>
    </source>
</reference>
<dbReference type="RefSeq" id="XP_003081962.1">
    <property type="nucleotide sequence ID" value="XM_003081914.1"/>
</dbReference>
<dbReference type="EMBL" id="KZ155783">
    <property type="protein sequence ID" value="OUS46596.1"/>
    <property type="molecule type" value="Genomic_DNA"/>
</dbReference>
<evidence type="ECO:0000313" key="1">
    <source>
        <dbReference type="EMBL" id="CAL55765.1"/>
    </source>
</evidence>
<evidence type="ECO:0000313" key="3">
    <source>
        <dbReference type="Proteomes" id="UP000009170"/>
    </source>
</evidence>
<dbReference type="OMA" id="ALYRECE"/>
<dbReference type="EMBL" id="CAID01000011">
    <property type="protein sequence ID" value="CAL55765.1"/>
    <property type="molecule type" value="Genomic_DNA"/>
</dbReference>
<reference evidence="2" key="3">
    <citation type="submission" date="2017-04" db="EMBL/GenBank/DDBJ databases">
        <title>Population genomics of picophytoplankton unveils novel chromosome hypervariability.</title>
        <authorList>
            <consortium name="DOE Joint Genome Institute"/>
            <person name="Blanc-Mathieu R."/>
            <person name="Krasovec M."/>
            <person name="Hebrard M."/>
            <person name="Yau S."/>
            <person name="Desgranges E."/>
            <person name="Martin J."/>
            <person name="Schackwitz W."/>
            <person name="Kuo A."/>
            <person name="Salin G."/>
            <person name="Donnadieu C."/>
            <person name="Desdevises Y."/>
            <person name="Sanchez-Ferandin S."/>
            <person name="Moreau H."/>
            <person name="Rivals E."/>
            <person name="Grigoriev I.V."/>
            <person name="Grimsley N."/>
            <person name="Eyre-Walker A."/>
            <person name="Piganeau G."/>
        </authorList>
    </citation>
    <scope>NUCLEOTIDE SEQUENCE [LARGE SCALE GENOMIC DNA]</scope>
    <source>
        <strain evidence="2">RCC 1115</strain>
    </source>
</reference>
<dbReference type="PANTHER" id="PTHR34356">
    <property type="entry name" value="ANTIGENIC HEAT-STABLE PROTEIN"/>
    <property type="match status" value="1"/>
</dbReference>
<gene>
    <name evidence="2" type="ORF">BE221DRAFT_74116</name>
    <name evidence="1" type="ORF">OT_ostta11g01480</name>
</gene>
<dbReference type="Proteomes" id="UP000009170">
    <property type="component" value="Unassembled WGS sequence"/>
</dbReference>
<sequence length="123" mass="13843">MTPPPSLPRNLDLERDVITALKRDGALDALRAKTIEQIANDERMKTFTEFAVRGSSTLRSERARAASRNELIEALYRECEGSVLEEARTRTWEALTTTAEGVGREAYERAFERAAKERERGGS</sequence>
<dbReference type="GeneID" id="9832405"/>
<accession>A0A1Y5IAQ4</accession>
<accession>A0A454XUY6</accession>
<dbReference type="InParanoid" id="Q00YZ4"/>
<keyword evidence="3" id="KW-1185">Reference proteome</keyword>
<dbReference type="PANTHER" id="PTHR34356:SF1">
    <property type="entry name" value="ANTIGENIC HEAT-STABLE PROTEIN"/>
    <property type="match status" value="1"/>
</dbReference>
<organism evidence="1 3">
    <name type="scientific">Ostreococcus tauri</name>
    <name type="common">Marine green alga</name>
    <dbReference type="NCBI Taxonomy" id="70448"/>
    <lineage>
        <taxon>Eukaryota</taxon>
        <taxon>Viridiplantae</taxon>
        <taxon>Chlorophyta</taxon>
        <taxon>Mamiellophyceae</taxon>
        <taxon>Mamiellales</taxon>
        <taxon>Bathycoccaceae</taxon>
        <taxon>Ostreococcus</taxon>
    </lineage>
</organism>
<dbReference type="KEGG" id="ota:OT_ostta11g01480"/>
<dbReference type="Proteomes" id="UP000195557">
    <property type="component" value="Unassembled WGS sequence"/>
</dbReference>